<dbReference type="Gene3D" id="3.40.50.1000">
    <property type="entry name" value="HAD superfamily/HAD-like"/>
    <property type="match status" value="1"/>
</dbReference>
<dbReference type="PANTHER" id="PTHR43520">
    <property type="entry name" value="ATP7, ISOFORM B"/>
    <property type="match status" value="1"/>
</dbReference>
<dbReference type="PANTHER" id="PTHR43520:SF8">
    <property type="entry name" value="P-TYPE CU(+) TRANSPORTER"/>
    <property type="match status" value="1"/>
</dbReference>
<dbReference type="SUPFAM" id="SSF56784">
    <property type="entry name" value="HAD-like"/>
    <property type="match status" value="1"/>
</dbReference>
<name>A0ABT5X7W7_9EURY</name>
<reference evidence="2 3" key="1">
    <citation type="submission" date="2023-03" db="EMBL/GenBank/DDBJ databases">
        <title>WGS of Methanotrichaceae archaeon Mx.</title>
        <authorList>
            <person name="Sorokin D.Y."/>
            <person name="Merkel A.Y."/>
        </authorList>
    </citation>
    <scope>NUCLEOTIDE SEQUENCE [LARGE SCALE GENOMIC DNA]</scope>
    <source>
        <strain evidence="2 3">Mx</strain>
    </source>
</reference>
<evidence type="ECO:0000313" key="2">
    <source>
        <dbReference type="EMBL" id="MDF0590791.1"/>
    </source>
</evidence>
<comment type="caution">
    <text evidence="2">The sequence shown here is derived from an EMBL/GenBank/DDBJ whole genome shotgun (WGS) entry which is preliminary data.</text>
</comment>
<keyword evidence="2" id="KW-0378">Hydrolase</keyword>
<keyword evidence="1" id="KW-1278">Translocase</keyword>
<protein>
    <submittedName>
        <fullName evidence="2">HAD family hydrolase</fullName>
    </submittedName>
</protein>
<evidence type="ECO:0000256" key="1">
    <source>
        <dbReference type="ARBA" id="ARBA00022967"/>
    </source>
</evidence>
<dbReference type="EMBL" id="JARFPK010000019">
    <property type="protein sequence ID" value="MDF0590791.1"/>
    <property type="molecule type" value="Genomic_DNA"/>
</dbReference>
<organism evidence="2 3">
    <name type="scientific">Candidatus Methanocrinis natronophilus</name>
    <dbReference type="NCBI Taxonomy" id="3033396"/>
    <lineage>
        <taxon>Archaea</taxon>
        <taxon>Methanobacteriati</taxon>
        <taxon>Methanobacteriota</taxon>
        <taxon>Stenosarchaea group</taxon>
        <taxon>Methanomicrobia</taxon>
        <taxon>Methanotrichales</taxon>
        <taxon>Methanotrichaceae</taxon>
        <taxon>Methanocrinis</taxon>
    </lineage>
</organism>
<dbReference type="Proteomes" id="UP001220010">
    <property type="component" value="Unassembled WGS sequence"/>
</dbReference>
<gene>
    <name evidence="2" type="ORF">P0O15_06355</name>
</gene>
<dbReference type="InterPro" id="IPR036412">
    <property type="entry name" value="HAD-like_sf"/>
</dbReference>
<dbReference type="GO" id="GO:0016787">
    <property type="term" value="F:hydrolase activity"/>
    <property type="evidence" value="ECO:0007669"/>
    <property type="project" value="UniProtKB-KW"/>
</dbReference>
<accession>A0ABT5X7W7</accession>
<keyword evidence="3" id="KW-1185">Reference proteome</keyword>
<sequence length="271" mass="29920">MPGKLAVIFDVAGTMLEMYRVAKDLSRNLLMEGIFTMELVMEKGGRALVIPHLDPVEVMKTPAETTFADFFRGREGNVVISCSSTPVSEDEARRLLLSSEAEVSSLQETLAAVCSRCPGFYYTSGLIVDVETGMVTHSISTGGRPFPEMEAVLEELEEMGADIYVASGDSKRSLSSLTRWRGIREERIYPASKPHRKEEIVTGLKGEYRTVVMVGDGLNDRYALKAADLGVLTVQQESRPPSELLEAADEVIDEMRKLPELLRSRIDKSPA</sequence>
<proteinExistence type="predicted"/>
<dbReference type="RefSeq" id="WP_316966535.1">
    <property type="nucleotide sequence ID" value="NZ_JARFPK010000019.1"/>
</dbReference>
<dbReference type="PRINTS" id="PR00119">
    <property type="entry name" value="CATATPASE"/>
</dbReference>
<evidence type="ECO:0000313" key="3">
    <source>
        <dbReference type="Proteomes" id="UP001220010"/>
    </source>
</evidence>
<dbReference type="InterPro" id="IPR023214">
    <property type="entry name" value="HAD_sf"/>
</dbReference>
<dbReference type="Pfam" id="PF00702">
    <property type="entry name" value="Hydrolase"/>
    <property type="match status" value="1"/>
</dbReference>